<feature type="compositionally biased region" description="Low complexity" evidence="2">
    <location>
        <begin position="8"/>
        <end position="19"/>
    </location>
</feature>
<feature type="compositionally biased region" description="Low complexity" evidence="2">
    <location>
        <begin position="25"/>
        <end position="35"/>
    </location>
</feature>
<dbReference type="OrthoDB" id="5422202at2"/>
<evidence type="ECO:0000256" key="2">
    <source>
        <dbReference type="SAM" id="MobiDB-lite"/>
    </source>
</evidence>
<accession>A0A0F0LTW6</accession>
<feature type="compositionally biased region" description="Low complexity" evidence="2">
    <location>
        <begin position="92"/>
        <end position="117"/>
    </location>
</feature>
<keyword evidence="4" id="KW-1185">Reference proteome</keyword>
<evidence type="ECO:0000313" key="3">
    <source>
        <dbReference type="EMBL" id="KJL35730.1"/>
    </source>
</evidence>
<evidence type="ECO:0008006" key="5">
    <source>
        <dbReference type="Google" id="ProtNLM"/>
    </source>
</evidence>
<feature type="region of interest" description="Disordered" evidence="2">
    <location>
        <begin position="1"/>
        <end position="127"/>
    </location>
</feature>
<organism evidence="3 4">
    <name type="scientific">Microbacterium ginsengisoli</name>
    <dbReference type="NCBI Taxonomy" id="400772"/>
    <lineage>
        <taxon>Bacteria</taxon>
        <taxon>Bacillati</taxon>
        <taxon>Actinomycetota</taxon>
        <taxon>Actinomycetes</taxon>
        <taxon>Micrococcales</taxon>
        <taxon>Microbacteriaceae</taxon>
        <taxon>Microbacterium</taxon>
    </lineage>
</organism>
<dbReference type="STRING" id="400772.RR49_02163"/>
<feature type="coiled-coil region" evidence="1">
    <location>
        <begin position="216"/>
        <end position="243"/>
    </location>
</feature>
<dbReference type="Pfam" id="PF03993">
    <property type="entry name" value="DUF349"/>
    <property type="match status" value="3"/>
</dbReference>
<dbReference type="InterPro" id="IPR007139">
    <property type="entry name" value="DUF349"/>
</dbReference>
<feature type="coiled-coil region" evidence="1">
    <location>
        <begin position="469"/>
        <end position="496"/>
    </location>
</feature>
<dbReference type="Proteomes" id="UP000033451">
    <property type="component" value="Unassembled WGS sequence"/>
</dbReference>
<protein>
    <recommendedName>
        <fullName evidence="5">DUF349 domain-containing protein</fullName>
    </recommendedName>
</protein>
<evidence type="ECO:0000256" key="1">
    <source>
        <dbReference type="SAM" id="Coils"/>
    </source>
</evidence>
<name>A0A0F0LTW6_9MICO</name>
<proteinExistence type="predicted"/>
<dbReference type="EMBL" id="JYIY01000077">
    <property type="protein sequence ID" value="KJL35730.1"/>
    <property type="molecule type" value="Genomic_DNA"/>
</dbReference>
<dbReference type="PATRIC" id="fig|400772.4.peg.2179"/>
<keyword evidence="1" id="KW-0175">Coiled coil</keyword>
<dbReference type="AlphaFoldDB" id="A0A0F0LTW6"/>
<evidence type="ECO:0000313" key="4">
    <source>
        <dbReference type="Proteomes" id="UP000033451"/>
    </source>
</evidence>
<comment type="caution">
    <text evidence="3">The sequence shown here is derived from an EMBL/GenBank/DDBJ whole genome shotgun (WGS) entry which is preliminary data.</text>
</comment>
<gene>
    <name evidence="3" type="ORF">RR49_02163</name>
</gene>
<feature type="compositionally biased region" description="Low complexity" evidence="2">
    <location>
        <begin position="45"/>
        <end position="57"/>
    </location>
</feature>
<sequence>MTATNDQTPDVPAAEADPTPETPAEETPATDVTADVEATPDVADEASAPAAIAAVEASGDEAPAVESPAPDAPVEDDTVTDAAPAPAPVPSPSRAIPVPTRPRSAAPVAAPAATTEPWGRVEEDGTVSVRESAGWRVVGQYPDGSSDEALAYFERKYADLAGEVVLLEARHRRGGAGAADLSSTAAAVRERVVGAAAVGDLEGLAARLDALVAALSAATEVEAQQAKEAVDEAIAERTAIVEKAEALAARDPQSVQWKQTTADIATLFDQWQNHQQNGPRLPRAISQKLWGRFRDARATIDRHRRAYFADLDETHKSARDSKSRLVERAEALAPRGEDGIAAYRTLLDEWKSAGRAGKKIDDALWARFKAAGDVLYGARSDRESVEAEESKERIELKRALLTEAAAVPGEKDLAAARQLLTGLQRRWDEIGRIFPRDKERQLDDELRRIEQGVRDREQTYWRENNPETKARANDMTRQLEDAIAKLEDDLAAAKATGDSRKVKAATEALEARRGWLRAIGG</sequence>
<reference evidence="3 4" key="1">
    <citation type="submission" date="2015-02" db="EMBL/GenBank/DDBJ databases">
        <title>Draft genome sequences of ten Microbacterium spp. with emphasis on heavy metal contaminated environments.</title>
        <authorList>
            <person name="Corretto E."/>
        </authorList>
    </citation>
    <scope>NUCLEOTIDE SEQUENCE [LARGE SCALE GENOMIC DNA]</scope>
    <source>
        <strain evidence="3 4">DSM 18659</strain>
    </source>
</reference>
<dbReference type="RefSeq" id="WP_048808932.1">
    <property type="nucleotide sequence ID" value="NZ_JYIY01000077.1"/>
</dbReference>